<sequence>MTAADVCREPFDPQEYIELLQNLVRIDSQNPPGKELAVADYIYRYFFENGIDVSYSWPAPDRPNVKAVLPGSRGEGRTLLYNGHLDVVPVGEGWTKPPLDAVIEDGKLYGRGAADMKSGVAAMMYAAVVLKRMDSPFSGKLILYFNVDEERSNLGIKHFLQEDVTADFAVISEPTDLDACIGHKGVSRYRVRTRGRAGHTAIVKNPDNSIYKMVKLVAALERLASQVRQTKHSLLGESSLTVAQINGGTAPNIVPADTVIEIDRRLMPGETAESSFGELRRTLAGVAAEGGFDFEAEQYQHLSPYIIDAEHELVRTALEAACSITGENKRAKSFEASAEASFLAVDKGIPTLIMGPGSLSRAHTADEHVLVDEAVNASRIFVALAMKLLG</sequence>
<evidence type="ECO:0000256" key="6">
    <source>
        <dbReference type="ARBA" id="ARBA00022833"/>
    </source>
</evidence>
<proteinExistence type="inferred from homology"/>
<evidence type="ECO:0000256" key="4">
    <source>
        <dbReference type="ARBA" id="ARBA00022723"/>
    </source>
</evidence>
<comment type="caution">
    <text evidence="9">The sequence shown here is derived from an EMBL/GenBank/DDBJ whole genome shotgun (WGS) entry which is preliminary data.</text>
</comment>
<evidence type="ECO:0000256" key="7">
    <source>
        <dbReference type="ARBA" id="ARBA00023285"/>
    </source>
</evidence>
<comment type="cofactor">
    <cofactor evidence="2">
        <name>Zn(2+)</name>
        <dbReference type="ChEBI" id="CHEBI:29105"/>
    </cofactor>
</comment>
<comment type="similarity">
    <text evidence="3">Belongs to the peptidase M20A family.</text>
</comment>
<keyword evidence="10" id="KW-1185">Reference proteome</keyword>
<keyword evidence="6" id="KW-0862">Zinc</keyword>
<feature type="domain" description="Peptidase M20 dimerisation" evidence="8">
    <location>
        <begin position="181"/>
        <end position="286"/>
    </location>
</feature>
<evidence type="ECO:0000259" key="8">
    <source>
        <dbReference type="Pfam" id="PF07687"/>
    </source>
</evidence>
<dbReference type="Proteomes" id="UP001596028">
    <property type="component" value="Unassembled WGS sequence"/>
</dbReference>
<dbReference type="SUPFAM" id="SSF55031">
    <property type="entry name" value="Bacterial exopeptidase dimerisation domain"/>
    <property type="match status" value="1"/>
</dbReference>
<dbReference type="InterPro" id="IPR002933">
    <property type="entry name" value="Peptidase_M20"/>
</dbReference>
<protein>
    <submittedName>
        <fullName evidence="9">M20 family metallopeptidase</fullName>
    </submittedName>
</protein>
<accession>A0ABV9F7W6</accession>
<name>A0ABV9F7W6_9BACL</name>
<keyword evidence="5" id="KW-0378">Hydrolase</keyword>
<dbReference type="InterPro" id="IPR050072">
    <property type="entry name" value="Peptidase_M20A"/>
</dbReference>
<dbReference type="PANTHER" id="PTHR43808">
    <property type="entry name" value="ACETYLORNITHINE DEACETYLASE"/>
    <property type="match status" value="1"/>
</dbReference>
<comment type="cofactor">
    <cofactor evidence="1">
        <name>Co(2+)</name>
        <dbReference type="ChEBI" id="CHEBI:48828"/>
    </cofactor>
</comment>
<keyword evidence="7" id="KW-0170">Cobalt</keyword>
<evidence type="ECO:0000256" key="5">
    <source>
        <dbReference type="ARBA" id="ARBA00022801"/>
    </source>
</evidence>
<dbReference type="Gene3D" id="3.30.70.360">
    <property type="match status" value="1"/>
</dbReference>
<gene>
    <name evidence="9" type="ORF">ACFO3S_03395</name>
</gene>
<dbReference type="CDD" id="cd08659">
    <property type="entry name" value="M20_ArgE_DapE-like"/>
    <property type="match status" value="1"/>
</dbReference>
<dbReference type="Gene3D" id="3.40.630.10">
    <property type="entry name" value="Zn peptidases"/>
    <property type="match status" value="1"/>
</dbReference>
<dbReference type="Pfam" id="PF01546">
    <property type="entry name" value="Peptidase_M20"/>
    <property type="match status" value="1"/>
</dbReference>
<evidence type="ECO:0000256" key="2">
    <source>
        <dbReference type="ARBA" id="ARBA00001947"/>
    </source>
</evidence>
<evidence type="ECO:0000313" key="9">
    <source>
        <dbReference type="EMBL" id="MFC4597274.1"/>
    </source>
</evidence>
<dbReference type="InterPro" id="IPR036264">
    <property type="entry name" value="Bact_exopeptidase_dim_dom"/>
</dbReference>
<dbReference type="InterPro" id="IPR010182">
    <property type="entry name" value="ArgE/DapE"/>
</dbReference>
<dbReference type="NCBIfam" id="TIGR01910">
    <property type="entry name" value="DapE-ArgE"/>
    <property type="match status" value="1"/>
</dbReference>
<dbReference type="PANTHER" id="PTHR43808:SF32">
    <property type="entry name" value="ARGE_DAPE-RELATED DEACYLASE"/>
    <property type="match status" value="1"/>
</dbReference>
<reference evidence="10" key="1">
    <citation type="journal article" date="2019" name="Int. J. Syst. Evol. Microbiol.">
        <title>The Global Catalogue of Microorganisms (GCM) 10K type strain sequencing project: providing services to taxonomists for standard genome sequencing and annotation.</title>
        <authorList>
            <consortium name="The Broad Institute Genomics Platform"/>
            <consortium name="The Broad Institute Genome Sequencing Center for Infectious Disease"/>
            <person name="Wu L."/>
            <person name="Ma J."/>
        </authorList>
    </citation>
    <scope>NUCLEOTIDE SEQUENCE [LARGE SCALE GENOMIC DNA]</scope>
    <source>
        <strain evidence="10">CCUG 49571</strain>
    </source>
</reference>
<organism evidence="9 10">
    <name type="scientific">Cohnella hongkongensis</name>
    <dbReference type="NCBI Taxonomy" id="178337"/>
    <lineage>
        <taxon>Bacteria</taxon>
        <taxon>Bacillati</taxon>
        <taxon>Bacillota</taxon>
        <taxon>Bacilli</taxon>
        <taxon>Bacillales</taxon>
        <taxon>Paenibacillaceae</taxon>
        <taxon>Cohnella</taxon>
    </lineage>
</organism>
<dbReference type="RefSeq" id="WP_378092261.1">
    <property type="nucleotide sequence ID" value="NZ_JBHSEP010000002.1"/>
</dbReference>
<dbReference type="SUPFAM" id="SSF53187">
    <property type="entry name" value="Zn-dependent exopeptidases"/>
    <property type="match status" value="1"/>
</dbReference>
<evidence type="ECO:0000256" key="3">
    <source>
        <dbReference type="ARBA" id="ARBA00006247"/>
    </source>
</evidence>
<dbReference type="Pfam" id="PF07687">
    <property type="entry name" value="M20_dimer"/>
    <property type="match status" value="1"/>
</dbReference>
<evidence type="ECO:0000256" key="1">
    <source>
        <dbReference type="ARBA" id="ARBA00001941"/>
    </source>
</evidence>
<dbReference type="EMBL" id="JBHSEP010000002">
    <property type="protein sequence ID" value="MFC4597274.1"/>
    <property type="molecule type" value="Genomic_DNA"/>
</dbReference>
<dbReference type="InterPro" id="IPR011650">
    <property type="entry name" value="Peptidase_M20_dimer"/>
</dbReference>
<keyword evidence="4" id="KW-0479">Metal-binding</keyword>
<evidence type="ECO:0000313" key="10">
    <source>
        <dbReference type="Proteomes" id="UP001596028"/>
    </source>
</evidence>